<protein>
    <submittedName>
        <fullName evidence="1">GrdX family protein</fullName>
    </submittedName>
</protein>
<dbReference type="AlphaFoldDB" id="A0A9D2BYU5"/>
<reference evidence="1" key="1">
    <citation type="journal article" date="2021" name="PeerJ">
        <title>Extensive microbial diversity within the chicken gut microbiome revealed by metagenomics and culture.</title>
        <authorList>
            <person name="Gilroy R."/>
            <person name="Ravi A."/>
            <person name="Getino M."/>
            <person name="Pursley I."/>
            <person name="Horton D.L."/>
            <person name="Alikhan N.F."/>
            <person name="Baker D."/>
            <person name="Gharbi K."/>
            <person name="Hall N."/>
            <person name="Watson M."/>
            <person name="Adriaenssens E.M."/>
            <person name="Foster-Nyarko E."/>
            <person name="Jarju S."/>
            <person name="Secka A."/>
            <person name="Antonio M."/>
            <person name="Oren A."/>
            <person name="Chaudhuri R.R."/>
            <person name="La Ragione R."/>
            <person name="Hildebrand F."/>
            <person name="Pallen M.J."/>
        </authorList>
    </citation>
    <scope>NUCLEOTIDE SEQUENCE</scope>
    <source>
        <strain evidence="1">ChiBcec16_6824</strain>
    </source>
</reference>
<dbReference type="Proteomes" id="UP000823868">
    <property type="component" value="Unassembled WGS sequence"/>
</dbReference>
<reference evidence="1" key="2">
    <citation type="submission" date="2021-04" db="EMBL/GenBank/DDBJ databases">
        <authorList>
            <person name="Gilroy R."/>
        </authorList>
    </citation>
    <scope>NUCLEOTIDE SEQUENCE</scope>
    <source>
        <strain evidence="1">ChiBcec16_6824</strain>
    </source>
</reference>
<evidence type="ECO:0000313" key="2">
    <source>
        <dbReference type="Proteomes" id="UP000823868"/>
    </source>
</evidence>
<comment type="caution">
    <text evidence="1">The sequence shown here is derived from an EMBL/GenBank/DDBJ whole genome shotgun (WGS) entry which is preliminary data.</text>
</comment>
<accession>A0A9D2BYU5</accession>
<dbReference type="EMBL" id="DXDX01000216">
    <property type="protein sequence ID" value="HIY22576.1"/>
    <property type="molecule type" value="Genomic_DNA"/>
</dbReference>
<dbReference type="InterPro" id="IPR047735">
    <property type="entry name" value="GrdX-like"/>
</dbReference>
<evidence type="ECO:0000313" key="1">
    <source>
        <dbReference type="EMBL" id="HIY22576.1"/>
    </source>
</evidence>
<organism evidence="1 2">
    <name type="scientific">Candidatus Flavonifractor merdigallinarum</name>
    <dbReference type="NCBI Taxonomy" id="2838589"/>
    <lineage>
        <taxon>Bacteria</taxon>
        <taxon>Bacillati</taxon>
        <taxon>Bacillota</taxon>
        <taxon>Clostridia</taxon>
        <taxon>Eubacteriales</taxon>
        <taxon>Oscillospiraceae</taxon>
        <taxon>Flavonifractor</taxon>
    </lineage>
</organism>
<gene>
    <name evidence="1" type="ORF">H9841_11840</name>
</gene>
<proteinExistence type="predicted"/>
<dbReference type="NCBIfam" id="NF038093">
    <property type="entry name" value="GrdX"/>
    <property type="match status" value="1"/>
</dbReference>
<sequence>MGYTVVTNNVRCRDRYEGEYDVVYNEDWTYLEVLLQVRNLVQDGAKLITHPMAGSLKPNQTPFRSVVVGTYSMEDKEPWEDVMLIENSIDSCQKFLRGRPLPNWPEDIKKDCRTLDLSFIEGAMARAPRCPGTTE</sequence>
<name>A0A9D2BYU5_9FIRM</name>